<gene>
    <name evidence="5" type="ORF">GGR39_001998</name>
</gene>
<dbReference type="PANTHER" id="PTHR44846">
    <property type="entry name" value="MANNOSYL-D-GLYCERATE TRANSPORT/METABOLISM SYSTEM REPRESSOR MNGR-RELATED"/>
    <property type="match status" value="1"/>
</dbReference>
<keyword evidence="2" id="KW-0238">DNA-binding</keyword>
<dbReference type="Gene3D" id="3.40.1410.10">
    <property type="entry name" value="Chorismate lyase-like"/>
    <property type="match status" value="1"/>
</dbReference>
<dbReference type="SMART" id="SM00345">
    <property type="entry name" value="HTH_GNTR"/>
    <property type="match status" value="1"/>
</dbReference>
<dbReference type="Pfam" id="PF07702">
    <property type="entry name" value="UTRA"/>
    <property type="match status" value="1"/>
</dbReference>
<accession>A0A7W6BYN1</accession>
<dbReference type="InterPro" id="IPR036390">
    <property type="entry name" value="WH_DNA-bd_sf"/>
</dbReference>
<dbReference type="InterPro" id="IPR028978">
    <property type="entry name" value="Chorismate_lyase_/UTRA_dom_sf"/>
</dbReference>
<evidence type="ECO:0000313" key="5">
    <source>
        <dbReference type="EMBL" id="MBB3940341.1"/>
    </source>
</evidence>
<comment type="caution">
    <text evidence="5">The sequence shown here is derived from an EMBL/GenBank/DDBJ whole genome shotgun (WGS) entry which is preliminary data.</text>
</comment>
<keyword evidence="1" id="KW-0805">Transcription regulation</keyword>
<keyword evidence="6" id="KW-1185">Reference proteome</keyword>
<dbReference type="InterPro" id="IPR000524">
    <property type="entry name" value="Tscrpt_reg_HTH_GntR"/>
</dbReference>
<dbReference type="RefSeq" id="WP_183616974.1">
    <property type="nucleotide sequence ID" value="NZ_JACIDY010000004.1"/>
</dbReference>
<protein>
    <submittedName>
        <fullName evidence="5">GntR family transcriptional regulator</fullName>
    </submittedName>
</protein>
<dbReference type="InterPro" id="IPR011663">
    <property type="entry name" value="UTRA"/>
</dbReference>
<dbReference type="CDD" id="cd07377">
    <property type="entry name" value="WHTH_GntR"/>
    <property type="match status" value="1"/>
</dbReference>
<dbReference type="InterPro" id="IPR036388">
    <property type="entry name" value="WH-like_DNA-bd_sf"/>
</dbReference>
<dbReference type="AlphaFoldDB" id="A0A7W6BYN1"/>
<dbReference type="Pfam" id="PF00392">
    <property type="entry name" value="GntR"/>
    <property type="match status" value="1"/>
</dbReference>
<evidence type="ECO:0000259" key="4">
    <source>
        <dbReference type="PROSITE" id="PS50949"/>
    </source>
</evidence>
<dbReference type="PANTHER" id="PTHR44846:SF1">
    <property type="entry name" value="MANNOSYL-D-GLYCERATE TRANSPORT_METABOLISM SYSTEM REPRESSOR MNGR-RELATED"/>
    <property type="match status" value="1"/>
</dbReference>
<dbReference type="GO" id="GO:0045892">
    <property type="term" value="P:negative regulation of DNA-templated transcription"/>
    <property type="evidence" value="ECO:0007669"/>
    <property type="project" value="TreeGrafter"/>
</dbReference>
<dbReference type="SUPFAM" id="SSF46785">
    <property type="entry name" value="Winged helix' DNA-binding domain"/>
    <property type="match status" value="1"/>
</dbReference>
<evidence type="ECO:0000256" key="3">
    <source>
        <dbReference type="ARBA" id="ARBA00023163"/>
    </source>
</evidence>
<dbReference type="PRINTS" id="PR00035">
    <property type="entry name" value="HTHGNTR"/>
</dbReference>
<dbReference type="SMART" id="SM00866">
    <property type="entry name" value="UTRA"/>
    <property type="match status" value="1"/>
</dbReference>
<dbReference type="GO" id="GO:0003700">
    <property type="term" value="F:DNA-binding transcription factor activity"/>
    <property type="evidence" value="ECO:0007669"/>
    <property type="project" value="InterPro"/>
</dbReference>
<organism evidence="5 6">
    <name type="scientific">Novosphingobium fluoreni</name>
    <dbReference type="NCBI Taxonomy" id="1391222"/>
    <lineage>
        <taxon>Bacteria</taxon>
        <taxon>Pseudomonadati</taxon>
        <taxon>Pseudomonadota</taxon>
        <taxon>Alphaproteobacteria</taxon>
        <taxon>Sphingomonadales</taxon>
        <taxon>Sphingomonadaceae</taxon>
        <taxon>Novosphingobium</taxon>
    </lineage>
</organism>
<evidence type="ECO:0000256" key="1">
    <source>
        <dbReference type="ARBA" id="ARBA00023015"/>
    </source>
</evidence>
<dbReference type="SUPFAM" id="SSF64288">
    <property type="entry name" value="Chorismate lyase-like"/>
    <property type="match status" value="1"/>
</dbReference>
<name>A0A7W6BYN1_9SPHN</name>
<dbReference type="Gene3D" id="1.10.10.10">
    <property type="entry name" value="Winged helix-like DNA-binding domain superfamily/Winged helix DNA-binding domain"/>
    <property type="match status" value="1"/>
</dbReference>
<sequence length="249" mass="27405">MQIVSALKEVLKEGPVPLYYQLEQHLRERIVGGEFEPGASLPTEDAICSQYGVSRITVRRALSALQDDRLIERRRGVGSFVADIKGGMNNQLTGSLREFLAAAAALDTTPLSIQREPAPADVAKSLRVPAGEDVFRLKLVGSLEGQGPVAFLNIWVPLAVGTGFATSLRSEVPIVRQVEQALEAKLTRAEQFIEPDVAGAEAARHLGIAADRPILRVKRIYYAQPDTPIEVAYVRYHPERYRYAIDFKG</sequence>
<feature type="domain" description="HTH gntR-type" evidence="4">
    <location>
        <begin position="16"/>
        <end position="84"/>
    </location>
</feature>
<proteinExistence type="predicted"/>
<dbReference type="FunFam" id="1.10.10.10:FF:000079">
    <property type="entry name" value="GntR family transcriptional regulator"/>
    <property type="match status" value="1"/>
</dbReference>
<evidence type="ECO:0000313" key="6">
    <source>
        <dbReference type="Proteomes" id="UP000561459"/>
    </source>
</evidence>
<dbReference type="PROSITE" id="PS50949">
    <property type="entry name" value="HTH_GNTR"/>
    <property type="match status" value="1"/>
</dbReference>
<evidence type="ECO:0000256" key="2">
    <source>
        <dbReference type="ARBA" id="ARBA00023125"/>
    </source>
</evidence>
<dbReference type="GO" id="GO:0003677">
    <property type="term" value="F:DNA binding"/>
    <property type="evidence" value="ECO:0007669"/>
    <property type="project" value="UniProtKB-KW"/>
</dbReference>
<dbReference type="EMBL" id="JACIDY010000004">
    <property type="protein sequence ID" value="MBB3940341.1"/>
    <property type="molecule type" value="Genomic_DNA"/>
</dbReference>
<keyword evidence="3" id="KW-0804">Transcription</keyword>
<dbReference type="InterPro" id="IPR050679">
    <property type="entry name" value="Bact_HTH_transcr_reg"/>
</dbReference>
<reference evidence="5 6" key="1">
    <citation type="submission" date="2020-08" db="EMBL/GenBank/DDBJ databases">
        <title>Genomic Encyclopedia of Type Strains, Phase IV (KMG-IV): sequencing the most valuable type-strain genomes for metagenomic binning, comparative biology and taxonomic classification.</title>
        <authorList>
            <person name="Goeker M."/>
        </authorList>
    </citation>
    <scope>NUCLEOTIDE SEQUENCE [LARGE SCALE GENOMIC DNA]</scope>
    <source>
        <strain evidence="5 6">DSM 27568</strain>
    </source>
</reference>
<dbReference type="Proteomes" id="UP000561459">
    <property type="component" value="Unassembled WGS sequence"/>
</dbReference>